<dbReference type="GO" id="GO:0005737">
    <property type="term" value="C:cytoplasm"/>
    <property type="evidence" value="ECO:0007669"/>
    <property type="project" value="TreeGrafter"/>
</dbReference>
<accession>I2FTL4</accession>
<dbReference type="PANTHER" id="PTHR12537:SF12">
    <property type="entry name" value="MATERNAL PROTEIN PUMILIO"/>
    <property type="match status" value="1"/>
</dbReference>
<feature type="repeat" description="Pumilio" evidence="2">
    <location>
        <begin position="487"/>
        <end position="525"/>
    </location>
</feature>
<organism evidence="5 6">
    <name type="scientific">Ustilago hordei</name>
    <name type="common">Barley covered smut fungus</name>
    <dbReference type="NCBI Taxonomy" id="120017"/>
    <lineage>
        <taxon>Eukaryota</taxon>
        <taxon>Fungi</taxon>
        <taxon>Dikarya</taxon>
        <taxon>Basidiomycota</taxon>
        <taxon>Ustilaginomycotina</taxon>
        <taxon>Ustilaginomycetes</taxon>
        <taxon>Ustilaginales</taxon>
        <taxon>Ustilaginaceae</taxon>
        <taxon>Ustilago</taxon>
    </lineage>
</organism>
<keyword evidence="6" id="KW-1185">Reference proteome</keyword>
<protein>
    <recommendedName>
        <fullName evidence="4">PUM-HD domain-containing protein</fullName>
    </recommendedName>
</protein>
<feature type="region of interest" description="Disordered" evidence="3">
    <location>
        <begin position="1"/>
        <end position="20"/>
    </location>
</feature>
<name>I2FTL4_USTHO</name>
<feature type="compositionally biased region" description="Polar residues" evidence="3">
    <location>
        <begin position="9"/>
        <end position="19"/>
    </location>
</feature>
<proteinExistence type="predicted"/>
<feature type="repeat" description="Pumilio" evidence="2">
    <location>
        <begin position="601"/>
        <end position="636"/>
    </location>
</feature>
<dbReference type="SUPFAM" id="SSF48371">
    <property type="entry name" value="ARM repeat"/>
    <property type="match status" value="1"/>
</dbReference>
<dbReference type="Pfam" id="PF00806">
    <property type="entry name" value="PUF"/>
    <property type="match status" value="4"/>
</dbReference>
<comment type="caution">
    <text evidence="5">The sequence shown here is derived from an EMBL/GenBank/DDBJ whole genome shotgun (WGS) entry which is preliminary data.</text>
</comment>
<feature type="domain" description="PUM-HD" evidence="4">
    <location>
        <begin position="392"/>
        <end position="741"/>
    </location>
</feature>
<evidence type="ECO:0000313" key="6">
    <source>
        <dbReference type="Proteomes" id="UP000006174"/>
    </source>
</evidence>
<dbReference type="STRING" id="1128400.I2FTL4"/>
<feature type="region of interest" description="Disordered" evidence="3">
    <location>
        <begin position="118"/>
        <end position="178"/>
    </location>
</feature>
<dbReference type="InterPro" id="IPR033133">
    <property type="entry name" value="PUM-HD"/>
</dbReference>
<dbReference type="HOGENOM" id="CLU_379457_0_0_1"/>
<dbReference type="PROSITE" id="PS50302">
    <property type="entry name" value="PUM"/>
    <property type="match status" value="2"/>
</dbReference>
<dbReference type="PANTHER" id="PTHR12537">
    <property type="entry name" value="RNA BINDING PROTEIN PUMILIO-RELATED"/>
    <property type="match status" value="1"/>
</dbReference>
<dbReference type="PROSITE" id="PS50303">
    <property type="entry name" value="PUM_HD"/>
    <property type="match status" value="1"/>
</dbReference>
<evidence type="ECO:0000256" key="1">
    <source>
        <dbReference type="ARBA" id="ARBA00022737"/>
    </source>
</evidence>
<dbReference type="GO" id="GO:0003730">
    <property type="term" value="F:mRNA 3'-UTR binding"/>
    <property type="evidence" value="ECO:0007669"/>
    <property type="project" value="TreeGrafter"/>
</dbReference>
<dbReference type="Gene3D" id="1.25.10.10">
    <property type="entry name" value="Leucine-rich Repeat Variant"/>
    <property type="match status" value="1"/>
</dbReference>
<dbReference type="EMBL" id="CAGI01000153">
    <property type="protein sequence ID" value="CCF50257.1"/>
    <property type="molecule type" value="Genomic_DNA"/>
</dbReference>
<dbReference type="Proteomes" id="UP000006174">
    <property type="component" value="Unassembled WGS sequence"/>
</dbReference>
<dbReference type="eggNOG" id="KOG1488">
    <property type="taxonomic scope" value="Eukaryota"/>
</dbReference>
<keyword evidence="1" id="KW-0677">Repeat</keyword>
<dbReference type="AlphaFoldDB" id="I2FTL4"/>
<feature type="region of interest" description="Disordered" evidence="3">
    <location>
        <begin position="395"/>
        <end position="414"/>
    </location>
</feature>
<evidence type="ECO:0000259" key="4">
    <source>
        <dbReference type="PROSITE" id="PS50303"/>
    </source>
</evidence>
<dbReference type="SMART" id="SM00025">
    <property type="entry name" value="Pumilio"/>
    <property type="match status" value="7"/>
</dbReference>
<dbReference type="InterPro" id="IPR001313">
    <property type="entry name" value="Pumilio_RNA-bd_rpt"/>
</dbReference>
<dbReference type="OMA" id="PEEHIVI"/>
<evidence type="ECO:0000256" key="3">
    <source>
        <dbReference type="SAM" id="MobiDB-lite"/>
    </source>
</evidence>
<evidence type="ECO:0000256" key="2">
    <source>
        <dbReference type="PROSITE-ProRule" id="PRU00317"/>
    </source>
</evidence>
<reference evidence="5 6" key="1">
    <citation type="journal article" date="2012" name="Plant Cell">
        <title>Genome comparison of barley and maize smut fungi reveals targeted loss of RNA silencing components and species-specific presence of transposable elements.</title>
        <authorList>
            <person name="Laurie J.D."/>
            <person name="Ali S."/>
            <person name="Linning R."/>
            <person name="Mannhaupt G."/>
            <person name="Wong P."/>
            <person name="Gueldener U."/>
            <person name="Muensterkoetter M."/>
            <person name="Moore R."/>
            <person name="Kahmann R."/>
            <person name="Bakkeren G."/>
            <person name="Schirawski J."/>
        </authorList>
    </citation>
    <scope>NUCLEOTIDE SEQUENCE [LARGE SCALE GENOMIC DNA]</scope>
    <source>
        <strain evidence="6">Uh4875-4</strain>
    </source>
</reference>
<evidence type="ECO:0000313" key="5">
    <source>
        <dbReference type="EMBL" id="CCF50257.1"/>
    </source>
</evidence>
<sequence length="746" mass="82291">MNPGRDTVTPRNVAQNNFFEEQAFKPDIASQKLADMSREPAFSTSGAAFDSDLYKTGAQLPRPCSHYSHASLELHLPTNFDKYMGLDRNETTKGDQAYSLAAWHSEEHQIQPTVGDKAAWPYKRNPSEPPTGPIAAVRTDSKISMHQRLPSSSSGIYGEERQVPASEPGSDLSSDYSDPFQVSGLPFPPIYPSESGQETPPSFAYIEPQHRPLPDYVMEELKRLKLENMALRRMAQEVVRINISPGSLEGQNLDRPAPFCAHHPPLTSPPRLQRVYDGADPVQVYHEASRPNASALSCSARGGERGTAASVWAQSSRNIDSFSQREASTPASSVANQPFRASDISAAELSRRVAMAETCSTPLAGSHTLTGTISPFDIVSAPASLPGHVRSKASLTGTSYRNSPGLTPLAPSKLESTPASTLVGTILDKRGQEASLLLQQQLKNGSRERQEEIFQAICARLVALSHDRHGNFLVQSAIEARPEMVMHLGGAFVELTMSQFGCHVVQKALECEENVGQAVTEELLGSRLDQTLTSRHSIHVWQRILETEWKEPQFREQIFASINKQLKGQWARTARQETGSIICQNIFESAQSTEKAECMQEVLEQLDECATNQWGVWVVQHMIEHGAQEERRAVLSRLVRSACKLTLSQYGQKAVMSALKTGDGQFLQDYVEAMCHSSQPRRPGLIDVCLAAHGIQVVTQLLTTVDQKTRERIISTVRRNSVLLKGSRAGMKVHQLCERARAFTGY</sequence>
<gene>
    <name evidence="5" type="ORF">UHOR_07838</name>
</gene>
<dbReference type="GO" id="GO:0000288">
    <property type="term" value="P:nuclear-transcribed mRNA catabolic process, deadenylation-dependent decay"/>
    <property type="evidence" value="ECO:0007669"/>
    <property type="project" value="TreeGrafter"/>
</dbReference>
<feature type="compositionally biased region" description="Polar residues" evidence="3">
    <location>
        <begin position="395"/>
        <end position="405"/>
    </location>
</feature>
<dbReference type="InterPro" id="IPR011989">
    <property type="entry name" value="ARM-like"/>
</dbReference>
<dbReference type="InterPro" id="IPR016024">
    <property type="entry name" value="ARM-type_fold"/>
</dbReference>
<dbReference type="OrthoDB" id="668540at2759"/>